<gene>
    <name evidence="9" type="ORF">GCM10022210_56420</name>
</gene>
<dbReference type="Proteomes" id="UP001500742">
    <property type="component" value="Unassembled WGS sequence"/>
</dbReference>
<evidence type="ECO:0000256" key="1">
    <source>
        <dbReference type="ARBA" id="ARBA00004141"/>
    </source>
</evidence>
<evidence type="ECO:0000256" key="4">
    <source>
        <dbReference type="ARBA" id="ARBA00022692"/>
    </source>
</evidence>
<keyword evidence="3" id="KW-0808">Transferase</keyword>
<comment type="subcellular location">
    <subcellularLocation>
        <location evidence="1">Membrane</location>
        <topology evidence="1">Multi-pass membrane protein</topology>
    </subcellularLocation>
</comment>
<evidence type="ECO:0000256" key="2">
    <source>
        <dbReference type="ARBA" id="ARBA00006464"/>
    </source>
</evidence>
<feature type="transmembrane region" description="Helical" evidence="7">
    <location>
        <begin position="58"/>
        <end position="81"/>
    </location>
</feature>
<evidence type="ECO:0000256" key="5">
    <source>
        <dbReference type="ARBA" id="ARBA00022989"/>
    </source>
</evidence>
<dbReference type="EMBL" id="BAAAZC010000054">
    <property type="protein sequence ID" value="GAA3994824.1"/>
    <property type="molecule type" value="Genomic_DNA"/>
</dbReference>
<accession>A0ABP7RAJ7</accession>
<feature type="domain" description="Bacterial sugar transferase" evidence="8">
    <location>
        <begin position="212"/>
        <end position="394"/>
    </location>
</feature>
<dbReference type="PANTHER" id="PTHR30576">
    <property type="entry name" value="COLANIC BIOSYNTHESIS UDP-GLUCOSE LIPID CARRIER TRANSFERASE"/>
    <property type="match status" value="1"/>
</dbReference>
<feature type="transmembrane region" description="Helical" evidence="7">
    <location>
        <begin position="28"/>
        <end position="46"/>
    </location>
</feature>
<evidence type="ECO:0000256" key="3">
    <source>
        <dbReference type="ARBA" id="ARBA00022679"/>
    </source>
</evidence>
<keyword evidence="5 7" id="KW-1133">Transmembrane helix</keyword>
<keyword evidence="10" id="KW-1185">Reference proteome</keyword>
<name>A0ABP7RAJ7_9SPHI</name>
<keyword evidence="4 7" id="KW-0812">Transmembrane</keyword>
<evidence type="ECO:0000313" key="10">
    <source>
        <dbReference type="Proteomes" id="UP001500742"/>
    </source>
</evidence>
<comment type="similarity">
    <text evidence="2">Belongs to the bacterial sugar transferase family.</text>
</comment>
<evidence type="ECO:0000259" key="8">
    <source>
        <dbReference type="Pfam" id="PF02397"/>
    </source>
</evidence>
<comment type="caution">
    <text evidence="9">The sequence shown here is derived from an EMBL/GenBank/DDBJ whole genome shotgun (WGS) entry which is preliminary data.</text>
</comment>
<organism evidence="9 10">
    <name type="scientific">Mucilaginibacter dorajii</name>
    <dbReference type="NCBI Taxonomy" id="692994"/>
    <lineage>
        <taxon>Bacteria</taxon>
        <taxon>Pseudomonadati</taxon>
        <taxon>Bacteroidota</taxon>
        <taxon>Sphingobacteriia</taxon>
        <taxon>Sphingobacteriales</taxon>
        <taxon>Sphingobacteriaceae</taxon>
        <taxon>Mucilaginibacter</taxon>
    </lineage>
</organism>
<evidence type="ECO:0000256" key="7">
    <source>
        <dbReference type="SAM" id="Phobius"/>
    </source>
</evidence>
<dbReference type="NCBIfam" id="TIGR03025">
    <property type="entry name" value="EPS_sugtrans"/>
    <property type="match status" value="1"/>
</dbReference>
<feature type="transmembrane region" description="Helical" evidence="7">
    <location>
        <begin position="214"/>
        <end position="237"/>
    </location>
</feature>
<protein>
    <submittedName>
        <fullName evidence="9">Undecaprenyl-phosphate glucose phosphotransferase</fullName>
    </submittedName>
</protein>
<dbReference type="InterPro" id="IPR017475">
    <property type="entry name" value="EPS_sugar_tfrase"/>
</dbReference>
<reference evidence="10" key="1">
    <citation type="journal article" date="2019" name="Int. J. Syst. Evol. Microbiol.">
        <title>The Global Catalogue of Microorganisms (GCM) 10K type strain sequencing project: providing services to taxonomists for standard genome sequencing and annotation.</title>
        <authorList>
            <consortium name="The Broad Institute Genomics Platform"/>
            <consortium name="The Broad Institute Genome Sequencing Center for Infectious Disease"/>
            <person name="Wu L."/>
            <person name="Ma J."/>
        </authorList>
    </citation>
    <scope>NUCLEOTIDE SEQUENCE [LARGE SCALE GENOMIC DNA]</scope>
    <source>
        <strain evidence="10">JCM 16601</strain>
    </source>
</reference>
<keyword evidence="6 7" id="KW-0472">Membrane</keyword>
<evidence type="ECO:0000313" key="9">
    <source>
        <dbReference type="EMBL" id="GAA3994824.1"/>
    </source>
</evidence>
<dbReference type="PANTHER" id="PTHR30576:SF20">
    <property type="entry name" value="QUINOVOSAMINEPHOSPHOTRANSFERAE-RELATED"/>
    <property type="match status" value="1"/>
</dbReference>
<sequence length="399" mass="46748">MAWVSIASLTKNYVIHRPLVLSNTVNKFLTSLIYHLLTVLGTIYFFKLYEVSRWEMFFTYSMFLVLIVLQRSTIFFLLDYIRKKGYNRKHILLIGNKLIADKLVRTFSRHPEYGYYFIDLITEEMIEQLSDELLLKKLFDKHADEIFICYKNMQLPLLQKVVDLGDQHKVKIKLVSDLFLSNNYASVINYDNLPVIQLTANPELSLKIILFKRVFDLAFSSLVMIVGAPVFLLLIIATKLTSKGPVFYRQERVGRDRKIFNIYKFRSMYINSETAGPQLSSENDPRITKWGRIIRKSRLDELPQFWNVLIGEMSIVGPRPERQFFIEQLLEKSPNYKKLLTLKPGLTSIGQVNYGYAENVDQMLNRVRYDLLYLNNISFNSEMNIILKTIQVMVQLKGK</sequence>
<proteinExistence type="inferred from homology"/>
<evidence type="ECO:0000256" key="6">
    <source>
        <dbReference type="ARBA" id="ARBA00023136"/>
    </source>
</evidence>
<dbReference type="InterPro" id="IPR003362">
    <property type="entry name" value="Bact_transf"/>
</dbReference>
<dbReference type="Pfam" id="PF02397">
    <property type="entry name" value="Bac_transf"/>
    <property type="match status" value="1"/>
</dbReference>